<name>A0A410H5F2_9GAMM</name>
<organism evidence="3 4">
    <name type="scientific">Hydrogenovibrio thermophilus</name>
    <dbReference type="NCBI Taxonomy" id="265883"/>
    <lineage>
        <taxon>Bacteria</taxon>
        <taxon>Pseudomonadati</taxon>
        <taxon>Pseudomonadota</taxon>
        <taxon>Gammaproteobacteria</taxon>
        <taxon>Thiotrichales</taxon>
        <taxon>Piscirickettsiaceae</taxon>
        <taxon>Hydrogenovibrio</taxon>
    </lineage>
</organism>
<evidence type="ECO:0000313" key="3">
    <source>
        <dbReference type="EMBL" id="QAB16158.1"/>
    </source>
</evidence>
<protein>
    <submittedName>
        <fullName evidence="3">DUF2059 domain-containing protein</fullName>
    </submittedName>
</protein>
<evidence type="ECO:0000259" key="2">
    <source>
        <dbReference type="Pfam" id="PF09832"/>
    </source>
</evidence>
<reference evidence="3 4" key="1">
    <citation type="journal article" date="2018" name="Environ. Microbiol.">
        <title>Genomes of ubiquitous marine and hypersaline Hydrogenovibrio, Thiomicrorhabdus and Thiomicrospira spp. encode a diversity of mechanisms to sustain chemolithoautotrophy in heterogeneous environments.</title>
        <authorList>
            <person name="Scott K.M."/>
            <person name="Williams J."/>
            <person name="Porter C.M.B."/>
            <person name="Russel S."/>
            <person name="Harmer T.L."/>
            <person name="Paul J.H."/>
            <person name="Antonen K.M."/>
            <person name="Bridges M.K."/>
            <person name="Camper G.J."/>
            <person name="Campla C.K."/>
            <person name="Casella L.G."/>
            <person name="Chase E."/>
            <person name="Conrad J.W."/>
            <person name="Cruz M.C."/>
            <person name="Dunlap D.S."/>
            <person name="Duran L."/>
            <person name="Fahsbender E.M."/>
            <person name="Goldsmith D.B."/>
            <person name="Keeley R.F."/>
            <person name="Kondoff M.R."/>
            <person name="Kussy B.I."/>
            <person name="Lane M.K."/>
            <person name="Lawler S."/>
            <person name="Leigh B.A."/>
            <person name="Lewis C."/>
            <person name="Lostal L.M."/>
            <person name="Marking D."/>
            <person name="Mancera P.A."/>
            <person name="McClenthan E.C."/>
            <person name="McIntyre E.A."/>
            <person name="Mine J.A."/>
            <person name="Modi S."/>
            <person name="Moore B.D."/>
            <person name="Morgan W.A."/>
            <person name="Nelson K.M."/>
            <person name="Nguyen K.N."/>
            <person name="Ogburn N."/>
            <person name="Parrino D.G."/>
            <person name="Pedapudi A.D."/>
            <person name="Pelham R.P."/>
            <person name="Preece A.M."/>
            <person name="Rampersad E.A."/>
            <person name="Richardson J.C."/>
            <person name="Rodgers C.M."/>
            <person name="Schaffer B.L."/>
            <person name="Sheridan N.E."/>
            <person name="Solone M.R."/>
            <person name="Staley Z.R."/>
            <person name="Tabuchi M."/>
            <person name="Waide R.J."/>
            <person name="Wanjugi P.W."/>
            <person name="Young S."/>
            <person name="Clum A."/>
            <person name="Daum C."/>
            <person name="Huntemann M."/>
            <person name="Ivanova N."/>
            <person name="Kyrpides N."/>
            <person name="Mikhailova N."/>
            <person name="Palaniappan K."/>
            <person name="Pillay M."/>
            <person name="Reddy T.B.K."/>
            <person name="Shapiro N."/>
            <person name="Stamatis D."/>
            <person name="Varghese N."/>
            <person name="Woyke T."/>
            <person name="Boden R."/>
            <person name="Freyermuth S.K."/>
            <person name="Kerfeld C.A."/>
        </authorList>
    </citation>
    <scope>NUCLEOTIDE SEQUENCE [LARGE SCALE GENOMIC DNA]</scope>
    <source>
        <strain evidence="3 4">JR-2</strain>
    </source>
</reference>
<dbReference type="KEGG" id="htr:EPV75_11025"/>
<keyword evidence="4" id="KW-1185">Reference proteome</keyword>
<accession>A0A410H5F2</accession>
<feature type="signal peptide" evidence="1">
    <location>
        <begin position="1"/>
        <end position="21"/>
    </location>
</feature>
<evidence type="ECO:0000256" key="1">
    <source>
        <dbReference type="SAM" id="SignalP"/>
    </source>
</evidence>
<dbReference type="RefSeq" id="WP_128385419.1">
    <property type="nucleotide sequence ID" value="NZ_CP035033.1"/>
</dbReference>
<proteinExistence type="predicted"/>
<dbReference type="Pfam" id="PF09832">
    <property type="entry name" value="DUF2059"/>
    <property type="match status" value="1"/>
</dbReference>
<sequence>MKKLLALPFLTLSLHLPSAFAEPATTDSVKQLMETTGSTQMSRQIVQQMIPMLKKLVPDAPDDFWDSFMKEINPEQINALVIPIYQKYLNEEDVQKINAFYETPTGQKLLKVQPKIARESMQAGQAWGREIAQKVLSEYEKSQRQATPPPQDNLLE</sequence>
<dbReference type="Proteomes" id="UP000285478">
    <property type="component" value="Chromosome"/>
</dbReference>
<dbReference type="AlphaFoldDB" id="A0A410H5F2"/>
<dbReference type="EMBL" id="CP035033">
    <property type="protein sequence ID" value="QAB16158.1"/>
    <property type="molecule type" value="Genomic_DNA"/>
</dbReference>
<dbReference type="InterPro" id="IPR018637">
    <property type="entry name" value="DUF2059"/>
</dbReference>
<gene>
    <name evidence="3" type="ORF">EPV75_11025</name>
</gene>
<feature type="chain" id="PRO_5019121314" evidence="1">
    <location>
        <begin position="22"/>
        <end position="156"/>
    </location>
</feature>
<evidence type="ECO:0000313" key="4">
    <source>
        <dbReference type="Proteomes" id="UP000285478"/>
    </source>
</evidence>
<feature type="domain" description="DUF2059" evidence="2">
    <location>
        <begin position="76"/>
        <end position="133"/>
    </location>
</feature>
<keyword evidence="1" id="KW-0732">Signal</keyword>